<dbReference type="Pfam" id="PF01882">
    <property type="entry name" value="DUF58"/>
    <property type="match status" value="1"/>
</dbReference>
<dbReference type="PANTHER" id="PTHR33608">
    <property type="entry name" value="BLL2464 PROTEIN"/>
    <property type="match status" value="1"/>
</dbReference>
<name>F3KZ27_9GAMM</name>
<evidence type="ECO:0000259" key="1">
    <source>
        <dbReference type="Pfam" id="PF01882"/>
    </source>
</evidence>
<gene>
    <name evidence="2" type="ORF">IMCC3088_93</name>
</gene>
<comment type="caution">
    <text evidence="2">The sequence shown here is derived from an EMBL/GenBank/DDBJ whole genome shotgun (WGS) entry which is preliminary data.</text>
</comment>
<evidence type="ECO:0000313" key="3">
    <source>
        <dbReference type="Proteomes" id="UP000005615"/>
    </source>
</evidence>
<dbReference type="RefSeq" id="WP_009574676.1">
    <property type="nucleotide sequence ID" value="NZ_AEIG01000010.1"/>
</dbReference>
<dbReference type="OrthoDB" id="9776116at2"/>
<dbReference type="eggNOG" id="COG1721">
    <property type="taxonomic scope" value="Bacteria"/>
</dbReference>
<reference evidence="2 3" key="1">
    <citation type="journal article" date="2011" name="J. Bacteriol.">
        <title>Genome sequence of strain IMCC3088, a proteorhodopsin-containing marine bacterium belonging to the OM60/NOR5 clade.</title>
        <authorList>
            <person name="Jang Y."/>
            <person name="Oh H.M."/>
            <person name="Kang I."/>
            <person name="Lee K."/>
            <person name="Yang S.J."/>
            <person name="Cho J.C."/>
        </authorList>
    </citation>
    <scope>NUCLEOTIDE SEQUENCE [LARGE SCALE GENOMIC DNA]</scope>
    <source>
        <strain evidence="2 3">IMCC3088</strain>
    </source>
</reference>
<organism evidence="2 3">
    <name type="scientific">Aequoribacter fuscus</name>
    <dbReference type="NCBI Taxonomy" id="2518989"/>
    <lineage>
        <taxon>Bacteria</taxon>
        <taxon>Pseudomonadati</taxon>
        <taxon>Pseudomonadota</taxon>
        <taxon>Gammaproteobacteria</taxon>
        <taxon>Cellvibrionales</taxon>
        <taxon>Halieaceae</taxon>
        <taxon>Aequoribacter</taxon>
    </lineage>
</organism>
<proteinExistence type="predicted"/>
<dbReference type="AlphaFoldDB" id="F3KZ27"/>
<protein>
    <recommendedName>
        <fullName evidence="1">DUF58 domain-containing protein</fullName>
    </recommendedName>
</protein>
<sequence>MMRTQAISSRAPQGAHCHLDALLATRYLARNLNLHARSPALALLAGQQSSSRRGRGLDFDEVRKYYPGDDVRSIDWRVTARTGDAHTKLFKEERERPVLIAVDQRNSLFFGSQTCMKSVWAAEFSATIAWAALENGDRIGGLIAGQAEHCELRPKASRSSVLHFLQSLLALNQALPDQSKKSTGLDFTEQLLALRRISRPGTHIFIISDFADYASQQHLPHLSYLARHNRLTLCMISDPMEAVAPPPGYYQFTDGDTIAGLDTGSAPVREAYVQAFQNRLDTLRTDCLKTAIPLIEAKTTDAVMAVLQPLFGARR</sequence>
<keyword evidence="3" id="KW-1185">Reference proteome</keyword>
<feature type="domain" description="DUF58" evidence="1">
    <location>
        <begin position="61"/>
        <end position="277"/>
    </location>
</feature>
<dbReference type="InterPro" id="IPR002881">
    <property type="entry name" value="DUF58"/>
</dbReference>
<dbReference type="STRING" id="2518989.IMCC3088_93"/>
<evidence type="ECO:0000313" key="2">
    <source>
        <dbReference type="EMBL" id="EGG30674.1"/>
    </source>
</evidence>
<dbReference type="EMBL" id="AEIG01000010">
    <property type="protein sequence ID" value="EGG30674.1"/>
    <property type="molecule type" value="Genomic_DNA"/>
</dbReference>
<dbReference type="PANTHER" id="PTHR33608:SF12">
    <property type="entry name" value="DUF58 DOMAIN-CONTAINING PROTEIN"/>
    <property type="match status" value="1"/>
</dbReference>
<accession>F3KZ27</accession>
<dbReference type="Proteomes" id="UP000005615">
    <property type="component" value="Unassembled WGS sequence"/>
</dbReference>